<evidence type="ECO:0000313" key="4">
    <source>
        <dbReference type="Proteomes" id="UP000000447"/>
    </source>
</evidence>
<dbReference type="HOGENOM" id="CLU_2588595_0_0_0"/>
<feature type="compositionally biased region" description="Basic and acidic residues" evidence="1">
    <location>
        <begin position="70"/>
        <end position="80"/>
    </location>
</feature>
<organism evidence="3 4">
    <name type="scientific">Thermomicrobium roseum (strain ATCC 27502 / DSM 5159 / P-2)</name>
    <dbReference type="NCBI Taxonomy" id="309801"/>
    <lineage>
        <taxon>Bacteria</taxon>
        <taxon>Pseudomonadati</taxon>
        <taxon>Thermomicrobiota</taxon>
        <taxon>Thermomicrobia</taxon>
        <taxon>Thermomicrobiales</taxon>
        <taxon>Thermomicrobiaceae</taxon>
        <taxon>Thermomicrobium</taxon>
    </lineage>
</organism>
<sequence>MTIRPLILLSSIAAFLVVYLGGILRGQSLIWVAVSSASALVLVLIAGLIIERLLASSSEPEEAAAIYERSPARSEQRETS</sequence>
<dbReference type="Proteomes" id="UP000000447">
    <property type="component" value="Plasmid unnamed"/>
</dbReference>
<dbReference type="KEGG" id="tro:trd_A0040"/>
<name>B9L5B3_THERP</name>
<evidence type="ECO:0000256" key="1">
    <source>
        <dbReference type="SAM" id="MobiDB-lite"/>
    </source>
</evidence>
<feature type="region of interest" description="Disordered" evidence="1">
    <location>
        <begin position="59"/>
        <end position="80"/>
    </location>
</feature>
<evidence type="ECO:0000256" key="2">
    <source>
        <dbReference type="SAM" id="Phobius"/>
    </source>
</evidence>
<feature type="transmembrane region" description="Helical" evidence="2">
    <location>
        <begin position="30"/>
        <end position="50"/>
    </location>
</feature>
<keyword evidence="2" id="KW-0812">Transmembrane</keyword>
<gene>
    <name evidence="3" type="ordered locus">trd_A0040</name>
</gene>
<keyword evidence="3" id="KW-0614">Plasmid</keyword>
<keyword evidence="4" id="KW-1185">Reference proteome</keyword>
<dbReference type="EMBL" id="CP001276">
    <property type="protein sequence ID" value="ACM06689.1"/>
    <property type="molecule type" value="Genomic_DNA"/>
</dbReference>
<evidence type="ECO:0000313" key="3">
    <source>
        <dbReference type="EMBL" id="ACM06689.1"/>
    </source>
</evidence>
<reference evidence="3 4" key="1">
    <citation type="journal article" date="2009" name="PLoS ONE">
        <title>Complete genome sequence of the aerobic CO-oxidizing thermophile Thermomicrobium roseum.</title>
        <authorList>
            <person name="Wu D."/>
            <person name="Raymond J."/>
            <person name="Wu M."/>
            <person name="Chatterji S."/>
            <person name="Ren Q."/>
            <person name="Graham J.E."/>
            <person name="Bryant D.A."/>
            <person name="Robb F."/>
            <person name="Colman A."/>
            <person name="Tallon L.J."/>
            <person name="Badger J.H."/>
            <person name="Madupu R."/>
            <person name="Ward N.L."/>
            <person name="Eisen J.A."/>
        </authorList>
    </citation>
    <scope>NUCLEOTIDE SEQUENCE [LARGE SCALE GENOMIC DNA]</scope>
    <source>
        <strain evidence="4">ATCC 27502 / DSM 5159 / P-2</strain>
        <plasmid evidence="3">unnamed</plasmid>
    </source>
</reference>
<geneLocation type="plasmid" evidence="4">
    <name>Tros</name>
</geneLocation>
<keyword evidence="2" id="KW-1133">Transmembrane helix</keyword>
<keyword evidence="2" id="KW-0472">Membrane</keyword>
<dbReference type="AlphaFoldDB" id="B9L5B3"/>
<protein>
    <submittedName>
        <fullName evidence="3">Uncharacterized protein</fullName>
    </submittedName>
</protein>
<proteinExistence type="predicted"/>
<feature type="transmembrane region" description="Helical" evidence="2">
    <location>
        <begin position="7"/>
        <end position="24"/>
    </location>
</feature>
<accession>B9L5B3</accession>